<evidence type="ECO:0000256" key="6">
    <source>
        <dbReference type="ARBA" id="ARBA00023136"/>
    </source>
</evidence>
<name>A0A975U4T1_9PROT</name>
<keyword evidence="3" id="KW-1003">Cell membrane</keyword>
<comment type="similarity">
    <text evidence="2">Belongs to the UPF0410 family.</text>
</comment>
<dbReference type="AlphaFoldDB" id="A0A975U4T1"/>
<evidence type="ECO:0000256" key="1">
    <source>
        <dbReference type="ARBA" id="ARBA00004651"/>
    </source>
</evidence>
<evidence type="ECO:0000256" key="2">
    <source>
        <dbReference type="ARBA" id="ARBA00011006"/>
    </source>
</evidence>
<dbReference type="PANTHER" id="PTHR33884:SF3">
    <property type="entry name" value="UPF0410 PROTEIN YMGE"/>
    <property type="match status" value="1"/>
</dbReference>
<protein>
    <submittedName>
        <fullName evidence="8">GlsB/YeaQ/YmgE family stress response membrane protein</fullName>
    </submittedName>
</protein>
<dbReference type="InterPro" id="IPR007341">
    <property type="entry name" value="Transgly_assoc"/>
</dbReference>
<evidence type="ECO:0000313" key="8">
    <source>
        <dbReference type="EMBL" id="QXM25723.1"/>
    </source>
</evidence>
<gene>
    <name evidence="8" type="ORF">KO353_05830</name>
</gene>
<dbReference type="EMBL" id="CP076448">
    <property type="protein sequence ID" value="QXM25723.1"/>
    <property type="molecule type" value="Genomic_DNA"/>
</dbReference>
<comment type="subcellular location">
    <subcellularLocation>
        <location evidence="1">Cell membrane</location>
        <topology evidence="1">Multi-pass membrane protein</topology>
    </subcellularLocation>
</comment>
<evidence type="ECO:0000256" key="5">
    <source>
        <dbReference type="ARBA" id="ARBA00022989"/>
    </source>
</evidence>
<dbReference type="Proteomes" id="UP000694001">
    <property type="component" value="Chromosome"/>
</dbReference>
<feature type="transmembrane region" description="Helical" evidence="7">
    <location>
        <begin position="49"/>
        <end position="71"/>
    </location>
</feature>
<accession>A0A975U4T1</accession>
<reference evidence="8" key="1">
    <citation type="submission" date="2021-06" db="EMBL/GenBank/DDBJ databases">
        <title>Elioraea tepida, sp. nov., a moderately thermophilic aerobic anoxygenic phototrophic bacterium isolated from an alkaline siliceous hot spring mat community in Yellowstone National Park, WY, USA.</title>
        <authorList>
            <person name="Saini M.K."/>
            <person name="Yoshida S."/>
            <person name="Sebastian A."/>
            <person name="Hirose S."/>
            <person name="Hara E."/>
            <person name="Tamaki H."/>
            <person name="Soulier N.T."/>
            <person name="Albert I."/>
            <person name="Hanada S."/>
            <person name="Bryant D.A."/>
            <person name="Tank M."/>
        </authorList>
    </citation>
    <scope>NUCLEOTIDE SEQUENCE</scope>
    <source>
        <strain evidence="8">MS-P2</strain>
    </source>
</reference>
<keyword evidence="4 7" id="KW-0812">Transmembrane</keyword>
<keyword evidence="6 7" id="KW-0472">Membrane</keyword>
<sequence>MIGFLLIGLIAGWLAGRMMRGQGFGLLGNLVLGVVGAFVGGFALRMIGFHAAGLIAELITATIGAVMLLVLGRVLKQA</sequence>
<proteinExistence type="inferred from homology"/>
<evidence type="ECO:0000313" key="9">
    <source>
        <dbReference type="Proteomes" id="UP000694001"/>
    </source>
</evidence>
<dbReference type="KEGG" id="elio:KO353_05830"/>
<organism evidence="8 9">
    <name type="scientific">Elioraea tepida</name>
    <dbReference type="NCBI Taxonomy" id="2843330"/>
    <lineage>
        <taxon>Bacteria</taxon>
        <taxon>Pseudomonadati</taxon>
        <taxon>Pseudomonadota</taxon>
        <taxon>Alphaproteobacteria</taxon>
        <taxon>Acetobacterales</taxon>
        <taxon>Elioraeaceae</taxon>
        <taxon>Elioraea</taxon>
    </lineage>
</organism>
<keyword evidence="5 7" id="KW-1133">Transmembrane helix</keyword>
<evidence type="ECO:0000256" key="3">
    <source>
        <dbReference type="ARBA" id="ARBA00022475"/>
    </source>
</evidence>
<evidence type="ECO:0000256" key="4">
    <source>
        <dbReference type="ARBA" id="ARBA00022692"/>
    </source>
</evidence>
<dbReference type="PANTHER" id="PTHR33884">
    <property type="entry name" value="UPF0410 PROTEIN YMGE"/>
    <property type="match status" value="1"/>
</dbReference>
<evidence type="ECO:0000256" key="7">
    <source>
        <dbReference type="SAM" id="Phobius"/>
    </source>
</evidence>
<dbReference type="RefSeq" id="WP_218286775.1">
    <property type="nucleotide sequence ID" value="NZ_CP076448.1"/>
</dbReference>
<dbReference type="GO" id="GO:0005886">
    <property type="term" value="C:plasma membrane"/>
    <property type="evidence" value="ECO:0007669"/>
    <property type="project" value="UniProtKB-SubCell"/>
</dbReference>
<keyword evidence="9" id="KW-1185">Reference proteome</keyword>
<dbReference type="Pfam" id="PF04226">
    <property type="entry name" value="Transgly_assoc"/>
    <property type="match status" value="1"/>
</dbReference>